<keyword evidence="4" id="KW-1133">Transmembrane helix</keyword>
<proteinExistence type="predicted"/>
<dbReference type="STRING" id="558173.CDOO_10050"/>
<dbReference type="Pfam" id="PF00545">
    <property type="entry name" value="Ribonuclease"/>
    <property type="match status" value="1"/>
</dbReference>
<keyword evidence="4" id="KW-0472">Membrane</keyword>
<keyword evidence="2" id="KW-0378">Hydrolase</keyword>
<dbReference type="KEGG" id="cdo:CDOO_10050"/>
<dbReference type="HOGENOM" id="CLU_112496_0_1_11"/>
<dbReference type="AlphaFoldDB" id="A0A097IHH9"/>
<gene>
    <name evidence="5" type="ORF">CDOO_10050</name>
</gene>
<dbReference type="EMBL" id="CP006764">
    <property type="protein sequence ID" value="AIT61568.1"/>
    <property type="molecule type" value="Genomic_DNA"/>
</dbReference>
<sequence length="141" mass="15091">MAEGKSPLKRAGAAIGGLLLAVVAGYLGLDQAQERGSGTDSSGTCALDSLPDEAEETAADINAGGPYDFPDNDNQRFGNYEGVLPDQDSGYYREYTVVTPGLDHRGPRRIVTGGGTEEDPETWHYTDDHYESFCEIPDADT</sequence>
<evidence type="ECO:0000313" key="5">
    <source>
        <dbReference type="EMBL" id="AIT61568.1"/>
    </source>
</evidence>
<dbReference type="InterPro" id="IPR016191">
    <property type="entry name" value="Ribonuclease/ribotoxin"/>
</dbReference>
<evidence type="ECO:0000256" key="2">
    <source>
        <dbReference type="ARBA" id="ARBA00022801"/>
    </source>
</evidence>
<dbReference type="Proteomes" id="UP000029914">
    <property type="component" value="Chromosome"/>
</dbReference>
<dbReference type="eggNOG" id="COG4290">
    <property type="taxonomic scope" value="Bacteria"/>
</dbReference>
<evidence type="ECO:0000313" key="6">
    <source>
        <dbReference type="Proteomes" id="UP000029914"/>
    </source>
</evidence>
<dbReference type="RefSeq" id="WP_018020745.1">
    <property type="nucleotide sequence ID" value="NZ_AQUX01000001.1"/>
</dbReference>
<evidence type="ECO:0000256" key="1">
    <source>
        <dbReference type="ARBA" id="ARBA00022722"/>
    </source>
</evidence>
<dbReference type="GO" id="GO:0004521">
    <property type="term" value="F:RNA endonuclease activity"/>
    <property type="evidence" value="ECO:0007669"/>
    <property type="project" value="InterPro"/>
</dbReference>
<dbReference type="InterPro" id="IPR000026">
    <property type="entry name" value="N1-like"/>
</dbReference>
<name>A0A097IHH9_9CORY</name>
<reference evidence="5 6" key="1">
    <citation type="submission" date="2013-09" db="EMBL/GenBank/DDBJ databases">
        <title>Complete genome sequence of Corynebacterium doosanense CAU 212(T) (=DSM 45436(T)), isolated from activated sludge.</title>
        <authorList>
            <person name="Schaffert L."/>
            <person name="Albersmeier A."/>
            <person name="Kalinowski J."/>
            <person name="Ruckert C."/>
        </authorList>
    </citation>
    <scope>NUCLEOTIDE SEQUENCE [LARGE SCALE GENOMIC DNA]</scope>
    <source>
        <strain evidence="5 6">CAU 212</strain>
    </source>
</reference>
<dbReference type="GO" id="GO:0003723">
    <property type="term" value="F:RNA binding"/>
    <property type="evidence" value="ECO:0007669"/>
    <property type="project" value="InterPro"/>
</dbReference>
<feature type="compositionally biased region" description="Polar residues" evidence="3">
    <location>
        <begin position="34"/>
        <end position="44"/>
    </location>
</feature>
<protein>
    <submittedName>
        <fullName evidence="5">Ribonuclease</fullName>
    </submittedName>
</protein>
<dbReference type="Gene3D" id="3.10.450.30">
    <property type="entry name" value="Microbial ribonucleases"/>
    <property type="match status" value="1"/>
</dbReference>
<evidence type="ECO:0000256" key="4">
    <source>
        <dbReference type="SAM" id="Phobius"/>
    </source>
</evidence>
<dbReference type="OrthoDB" id="5326845at2"/>
<keyword evidence="6" id="KW-1185">Reference proteome</keyword>
<accession>A0A097IHH9</accession>
<feature type="region of interest" description="Disordered" evidence="3">
    <location>
        <begin position="103"/>
        <end position="123"/>
    </location>
</feature>
<feature type="region of interest" description="Disordered" evidence="3">
    <location>
        <begin position="33"/>
        <end position="85"/>
    </location>
</feature>
<keyword evidence="4" id="KW-0812">Transmembrane</keyword>
<dbReference type="SUPFAM" id="SSF53933">
    <property type="entry name" value="Microbial ribonucleases"/>
    <property type="match status" value="1"/>
</dbReference>
<keyword evidence="1" id="KW-0540">Nuclease</keyword>
<dbReference type="GO" id="GO:0016787">
    <property type="term" value="F:hydrolase activity"/>
    <property type="evidence" value="ECO:0007669"/>
    <property type="project" value="UniProtKB-KW"/>
</dbReference>
<feature type="transmembrane region" description="Helical" evidence="4">
    <location>
        <begin position="12"/>
        <end position="29"/>
    </location>
</feature>
<evidence type="ECO:0000256" key="3">
    <source>
        <dbReference type="SAM" id="MobiDB-lite"/>
    </source>
</evidence>
<organism evidence="5 6">
    <name type="scientific">Corynebacterium doosanense CAU 212 = DSM 45436</name>
    <dbReference type="NCBI Taxonomy" id="558173"/>
    <lineage>
        <taxon>Bacteria</taxon>
        <taxon>Bacillati</taxon>
        <taxon>Actinomycetota</taxon>
        <taxon>Actinomycetes</taxon>
        <taxon>Mycobacteriales</taxon>
        <taxon>Corynebacteriaceae</taxon>
        <taxon>Corynebacterium</taxon>
    </lineage>
</organism>